<dbReference type="EMBL" id="CACTIH010003813">
    <property type="protein sequence ID" value="CAA2985544.1"/>
    <property type="molecule type" value="Genomic_DNA"/>
</dbReference>
<organism evidence="3 4">
    <name type="scientific">Olea europaea subsp. europaea</name>
    <dbReference type="NCBI Taxonomy" id="158383"/>
    <lineage>
        <taxon>Eukaryota</taxon>
        <taxon>Viridiplantae</taxon>
        <taxon>Streptophyta</taxon>
        <taxon>Embryophyta</taxon>
        <taxon>Tracheophyta</taxon>
        <taxon>Spermatophyta</taxon>
        <taxon>Magnoliopsida</taxon>
        <taxon>eudicotyledons</taxon>
        <taxon>Gunneridae</taxon>
        <taxon>Pentapetalae</taxon>
        <taxon>asterids</taxon>
        <taxon>lamiids</taxon>
        <taxon>Lamiales</taxon>
        <taxon>Oleaceae</taxon>
        <taxon>Oleeae</taxon>
        <taxon>Olea</taxon>
    </lineage>
</organism>
<evidence type="ECO:0000256" key="1">
    <source>
        <dbReference type="SAM" id="Phobius"/>
    </source>
</evidence>
<dbReference type="InterPro" id="IPR002925">
    <property type="entry name" value="Dienelactn_hydro"/>
</dbReference>
<proteinExistence type="predicted"/>
<accession>A0A8S0S1R0</accession>
<keyword evidence="1" id="KW-0812">Transmembrane</keyword>
<dbReference type="SUPFAM" id="SSF53474">
    <property type="entry name" value="alpha/beta-Hydrolases"/>
    <property type="match status" value="1"/>
</dbReference>
<evidence type="ECO:0000259" key="2">
    <source>
        <dbReference type="Pfam" id="PF01738"/>
    </source>
</evidence>
<keyword evidence="4" id="KW-1185">Reference proteome</keyword>
<protein>
    <submittedName>
        <fullName evidence="3">Endo-1,3 1,4-beta-D-glucanase-like</fullName>
    </submittedName>
</protein>
<dbReference type="Gene3D" id="3.40.50.1820">
    <property type="entry name" value="alpha/beta hydrolase"/>
    <property type="match status" value="1"/>
</dbReference>
<evidence type="ECO:0000313" key="3">
    <source>
        <dbReference type="EMBL" id="CAA2985544.1"/>
    </source>
</evidence>
<dbReference type="Pfam" id="PF01738">
    <property type="entry name" value="DLH"/>
    <property type="match status" value="1"/>
</dbReference>
<name>A0A8S0S1R0_OLEEU</name>
<dbReference type="GO" id="GO:0016787">
    <property type="term" value="F:hydrolase activity"/>
    <property type="evidence" value="ECO:0007669"/>
    <property type="project" value="InterPro"/>
</dbReference>
<evidence type="ECO:0000313" key="4">
    <source>
        <dbReference type="Proteomes" id="UP000594638"/>
    </source>
</evidence>
<dbReference type="PANTHER" id="PTHR17630:SF97">
    <property type="entry name" value="ENDO-1,31,4-BETA-D-GLUCANASE-LIKE"/>
    <property type="match status" value="1"/>
</dbReference>
<dbReference type="OrthoDB" id="17560at2759"/>
<feature type="domain" description="Dienelactone hydrolase" evidence="2">
    <location>
        <begin position="56"/>
        <end position="186"/>
    </location>
</feature>
<sequence>MLKSLEASNAIFLALWIPSLVLFWSMMFLILYCRARCLNGEPYELENVERTFQIWIEERGPDQGFEDAKPIIEAMKSKGIEKIGAAGFCWGAKVVVELAKYAYIQAVVILHPSFVSLEDIYFITRIKVPISILGAEIDQRSPPKPLKEFDAALNAKPDDDAFMKVFLGVSHGWSVRYKDDNKAALESA</sequence>
<comment type="caution">
    <text evidence="3">The sequence shown here is derived from an EMBL/GenBank/DDBJ whole genome shotgun (WGS) entry which is preliminary data.</text>
</comment>
<dbReference type="Proteomes" id="UP000594638">
    <property type="component" value="Unassembled WGS sequence"/>
</dbReference>
<gene>
    <name evidence="3" type="ORF">OLEA9_A087547</name>
</gene>
<reference evidence="3 4" key="1">
    <citation type="submission" date="2019-12" db="EMBL/GenBank/DDBJ databases">
        <authorList>
            <person name="Alioto T."/>
            <person name="Alioto T."/>
            <person name="Gomez Garrido J."/>
        </authorList>
    </citation>
    <scope>NUCLEOTIDE SEQUENCE [LARGE SCALE GENOMIC DNA]</scope>
</reference>
<dbReference type="PANTHER" id="PTHR17630">
    <property type="entry name" value="DIENELACTONE HYDROLASE"/>
    <property type="match status" value="1"/>
</dbReference>
<keyword evidence="1" id="KW-0472">Membrane</keyword>
<dbReference type="AlphaFoldDB" id="A0A8S0S1R0"/>
<keyword evidence="1" id="KW-1133">Transmembrane helix</keyword>
<dbReference type="InterPro" id="IPR029058">
    <property type="entry name" value="AB_hydrolase_fold"/>
</dbReference>
<dbReference type="Gramene" id="OE9A087547T1">
    <property type="protein sequence ID" value="OE9A087547C1"/>
    <property type="gene ID" value="OE9A087547"/>
</dbReference>
<feature type="transmembrane region" description="Helical" evidence="1">
    <location>
        <begin position="12"/>
        <end position="32"/>
    </location>
</feature>